<dbReference type="RefSeq" id="WP_007365712.1">
    <property type="nucleotide sequence ID" value="NZ_ACLR01000180.1"/>
</dbReference>
<feature type="binding site" evidence="2">
    <location>
        <position position="130"/>
    </location>
    <ligand>
        <name>Mg(2+)</name>
        <dbReference type="ChEBI" id="CHEBI:18420"/>
        <label>1</label>
    </ligand>
</feature>
<dbReference type="InterPro" id="IPR010918">
    <property type="entry name" value="PurM-like_C_dom"/>
</dbReference>
<comment type="pathway">
    <text evidence="2">Cofactor biosynthesis; thiamine diphosphate biosynthesis; thiamine diphosphate from thiamine phosphate: step 1/1.</text>
</comment>
<dbReference type="Gene3D" id="3.30.1330.10">
    <property type="entry name" value="PurM-like, N-terminal domain"/>
    <property type="match status" value="1"/>
</dbReference>
<feature type="binding site" evidence="2">
    <location>
        <position position="82"/>
    </location>
    <ligand>
        <name>Mg(2+)</name>
        <dbReference type="ChEBI" id="CHEBI:18420"/>
        <label>2</label>
    </ligand>
</feature>
<comment type="miscellaneous">
    <text evidence="2">Reaction mechanism of ThiL seems to utilize a direct, inline transfer of the gamma-phosphate of ATP to TMP rather than a phosphorylated enzyme intermediate.</text>
</comment>
<keyword evidence="2" id="KW-0479">Metal-binding</keyword>
<dbReference type="AlphaFoldDB" id="C2MCX1"/>
<sequence length="344" mass="37807">MNTPISDLGEFGLIRKLTEQFAIISPDRVRMAVGDDAAILQMKPDEELLVTTDMLLEGVHFDMTYMPLKHLGYKAVVVNVSDICAMNGIPQQITVSLGISARYTAEMIEELYKGIELACQHYQVDLVGGDTCASQNGLAISITCLGSVTKGEAVLRSGAQPNDLICVTGNLGAAYMGFQLLEREHRTFLSAPTEEFEPHFEGYEYLIERQLMPSAQRWLRGKLAEQGVTPTAMIDISDGLSSELLHIAERSQVGVRIFEDRLPLDRETLALCEEMNMSPITAAFNGGEDYELLFTVPLAQVGQVSDIEGVSIIGHVTDASEGCRWVSTDRAEHELKAQGWNAFS</sequence>
<protein>
    <recommendedName>
        <fullName evidence="2">Thiamine-monophosphate kinase</fullName>
        <shortName evidence="2">TMP kinase</shortName>
        <shortName evidence="2">Thiamine-phosphate kinase</shortName>
        <ecNumber evidence="2">2.7.4.16</ecNumber>
    </recommendedName>
</protein>
<dbReference type="GO" id="GO:0009228">
    <property type="term" value="P:thiamine biosynthetic process"/>
    <property type="evidence" value="ECO:0007669"/>
    <property type="project" value="UniProtKB-KW"/>
</dbReference>
<dbReference type="EC" id="2.7.4.16" evidence="2"/>
<feature type="binding site" evidence="2">
    <location>
        <position position="36"/>
    </location>
    <ligand>
        <name>Mg(2+)</name>
        <dbReference type="ChEBI" id="CHEBI:18420"/>
        <label>4</label>
    </ligand>
</feature>
<dbReference type="InterPro" id="IPR036921">
    <property type="entry name" value="PurM-like_N_sf"/>
</dbReference>
<keyword evidence="2" id="KW-0460">Magnesium</keyword>
<feature type="binding site" evidence="2">
    <location>
        <position position="112"/>
    </location>
    <ligand>
        <name>ATP</name>
        <dbReference type="ChEBI" id="CHEBI:30616"/>
    </ligand>
</feature>
<feature type="binding site" evidence="2">
    <location>
        <position position="53"/>
    </location>
    <ligand>
        <name>Mg(2+)</name>
        <dbReference type="ChEBI" id="CHEBI:18420"/>
        <label>2</label>
    </ligand>
</feature>
<evidence type="ECO:0000259" key="4">
    <source>
        <dbReference type="Pfam" id="PF02769"/>
    </source>
</evidence>
<evidence type="ECO:0000259" key="3">
    <source>
        <dbReference type="Pfam" id="PF00586"/>
    </source>
</evidence>
<feature type="binding site" evidence="2">
    <location>
        <position position="156"/>
    </location>
    <ligand>
        <name>ATP</name>
        <dbReference type="ChEBI" id="CHEBI:30616"/>
    </ligand>
</feature>
<feature type="binding site" evidence="2">
    <location>
        <position position="288"/>
    </location>
    <ligand>
        <name>substrate</name>
    </ligand>
</feature>
<keyword evidence="2 5" id="KW-0418">Kinase</keyword>
<comment type="catalytic activity">
    <reaction evidence="2">
        <text>thiamine phosphate + ATP = thiamine diphosphate + ADP</text>
        <dbReference type="Rhea" id="RHEA:15913"/>
        <dbReference type="ChEBI" id="CHEBI:30616"/>
        <dbReference type="ChEBI" id="CHEBI:37575"/>
        <dbReference type="ChEBI" id="CHEBI:58937"/>
        <dbReference type="ChEBI" id="CHEBI:456216"/>
        <dbReference type="EC" id="2.7.4.16"/>
    </reaction>
</comment>
<dbReference type="eggNOG" id="COG0611">
    <property type="taxonomic scope" value="Bacteria"/>
</dbReference>
<dbReference type="GO" id="GO:0009030">
    <property type="term" value="F:thiamine-phosphate kinase activity"/>
    <property type="evidence" value="ECO:0007669"/>
    <property type="project" value="UniProtKB-UniRule"/>
</dbReference>
<feature type="binding site" evidence="2">
    <location>
        <position position="60"/>
    </location>
    <ligand>
        <name>substrate</name>
    </ligand>
</feature>
<keyword evidence="2" id="KW-0547">Nucleotide-binding</keyword>
<keyword evidence="2 5" id="KW-0808">Transferase</keyword>
<comment type="caution">
    <text evidence="5">The sequence shown here is derived from an EMBL/GenBank/DDBJ whole genome shotgun (WGS) entry which is preliminary data.</text>
</comment>
<dbReference type="Proteomes" id="UP000003303">
    <property type="component" value="Unassembled WGS sequence"/>
</dbReference>
<dbReference type="InterPro" id="IPR006283">
    <property type="entry name" value="ThiL-like"/>
</dbReference>
<dbReference type="STRING" id="596327.PORUE0001_1081"/>
<name>C2MCX1_9PORP</name>
<feature type="binding site" evidence="2">
    <location>
        <position position="53"/>
    </location>
    <ligand>
        <name>Mg(2+)</name>
        <dbReference type="ChEBI" id="CHEBI:18420"/>
        <label>1</label>
    </ligand>
</feature>
<dbReference type="NCBIfam" id="TIGR01379">
    <property type="entry name" value="thiL"/>
    <property type="match status" value="1"/>
</dbReference>
<comment type="similarity">
    <text evidence="2">Belongs to the thiamine-monophosphate kinase family.</text>
</comment>
<evidence type="ECO:0000313" key="5">
    <source>
        <dbReference type="EMBL" id="EEK16435.1"/>
    </source>
</evidence>
<dbReference type="OrthoDB" id="9802811at2"/>
<dbReference type="InterPro" id="IPR016188">
    <property type="entry name" value="PurM-like_N"/>
</dbReference>
<dbReference type="PIRSF" id="PIRSF005303">
    <property type="entry name" value="Thiam_monoph_kin"/>
    <property type="match status" value="1"/>
</dbReference>
<feature type="binding site" evidence="2">
    <location>
        <position position="340"/>
    </location>
    <ligand>
        <name>substrate</name>
    </ligand>
</feature>
<keyword evidence="6" id="KW-1185">Reference proteome</keyword>
<dbReference type="CDD" id="cd02194">
    <property type="entry name" value="ThiL"/>
    <property type="match status" value="1"/>
</dbReference>
<organism evidence="5 6">
    <name type="scientific">Porphyromonas uenonis 60-3</name>
    <dbReference type="NCBI Taxonomy" id="596327"/>
    <lineage>
        <taxon>Bacteria</taxon>
        <taxon>Pseudomonadati</taxon>
        <taxon>Bacteroidota</taxon>
        <taxon>Bacteroidia</taxon>
        <taxon>Bacteroidales</taxon>
        <taxon>Porphyromonadaceae</taxon>
        <taxon>Porphyromonas</taxon>
    </lineage>
</organism>
<feature type="binding site" evidence="2">
    <location>
        <position position="235"/>
    </location>
    <ligand>
        <name>Mg(2+)</name>
        <dbReference type="ChEBI" id="CHEBI:18420"/>
        <label>3</label>
    </ligand>
</feature>
<keyword evidence="2" id="KW-0067">ATP-binding</keyword>
<dbReference type="Pfam" id="PF00586">
    <property type="entry name" value="AIRS"/>
    <property type="match status" value="1"/>
</dbReference>
<feature type="binding site" evidence="2">
    <location>
        <position position="51"/>
    </location>
    <ligand>
        <name>Mg(2+)</name>
        <dbReference type="ChEBI" id="CHEBI:18420"/>
        <label>4</label>
    </ligand>
</feature>
<dbReference type="GO" id="GO:0000287">
    <property type="term" value="F:magnesium ion binding"/>
    <property type="evidence" value="ECO:0007669"/>
    <property type="project" value="UniProtKB-UniRule"/>
</dbReference>
<feature type="binding site" evidence="2">
    <location>
        <position position="82"/>
    </location>
    <ligand>
        <name>Mg(2+)</name>
        <dbReference type="ChEBI" id="CHEBI:18420"/>
        <label>4</label>
    </ligand>
</feature>
<feature type="binding site" evidence="2">
    <location>
        <position position="238"/>
    </location>
    <ligand>
        <name>Mg(2+)</name>
        <dbReference type="ChEBI" id="CHEBI:18420"/>
        <label>5</label>
    </ligand>
</feature>
<feature type="domain" description="PurM-like C-terminal" evidence="4">
    <location>
        <begin position="212"/>
        <end position="320"/>
    </location>
</feature>
<keyword evidence="1 2" id="KW-0784">Thiamine biosynthesis</keyword>
<reference evidence="5 6" key="1">
    <citation type="submission" date="2009-04" db="EMBL/GenBank/DDBJ databases">
        <authorList>
            <person name="Sebastian Y."/>
            <person name="Madupu R."/>
            <person name="Durkin A.S."/>
            <person name="Torralba M."/>
            <person name="Methe B."/>
            <person name="Sutton G.G."/>
            <person name="Strausberg R.L."/>
            <person name="Nelson K.E."/>
        </authorList>
    </citation>
    <scope>NUCLEOTIDE SEQUENCE [LARGE SCALE GENOMIC DNA]</scope>
    <source>
        <strain evidence="5 6">60-3</strain>
    </source>
</reference>
<dbReference type="InterPro" id="IPR036676">
    <property type="entry name" value="PurM-like_C_sf"/>
</dbReference>
<dbReference type="UniPathway" id="UPA00060">
    <property type="reaction ID" value="UER00142"/>
</dbReference>
<comment type="function">
    <text evidence="2">Catalyzes the ATP-dependent phosphorylation of thiamine-monophosphate (TMP) to form thiamine-pyrophosphate (TPP), the active form of vitamin B1.</text>
</comment>
<dbReference type="GO" id="GO:0005524">
    <property type="term" value="F:ATP binding"/>
    <property type="evidence" value="ECO:0007669"/>
    <property type="project" value="UniProtKB-UniRule"/>
</dbReference>
<feature type="binding site" evidence="2">
    <location>
        <position position="237"/>
    </location>
    <ligand>
        <name>ATP</name>
        <dbReference type="ChEBI" id="CHEBI:30616"/>
    </ligand>
</feature>
<feature type="binding site" evidence="2">
    <location>
        <begin position="129"/>
        <end position="130"/>
    </location>
    <ligand>
        <name>ATP</name>
        <dbReference type="ChEBI" id="CHEBI:30616"/>
    </ligand>
</feature>
<dbReference type="Pfam" id="PF02769">
    <property type="entry name" value="AIRS_C"/>
    <property type="match status" value="1"/>
</dbReference>
<evidence type="ECO:0000256" key="2">
    <source>
        <dbReference type="HAMAP-Rule" id="MF_02128"/>
    </source>
</evidence>
<feature type="domain" description="PurM-like N-terminal" evidence="3">
    <location>
        <begin position="34"/>
        <end position="148"/>
    </location>
</feature>
<evidence type="ECO:0000256" key="1">
    <source>
        <dbReference type="ARBA" id="ARBA00022977"/>
    </source>
</evidence>
<dbReference type="PANTHER" id="PTHR30270">
    <property type="entry name" value="THIAMINE-MONOPHOSPHATE KINASE"/>
    <property type="match status" value="1"/>
</dbReference>
<dbReference type="SUPFAM" id="SSF55326">
    <property type="entry name" value="PurM N-terminal domain-like"/>
    <property type="match status" value="1"/>
</dbReference>
<dbReference type="SUPFAM" id="SSF56042">
    <property type="entry name" value="PurM C-terminal domain-like"/>
    <property type="match status" value="1"/>
</dbReference>
<feature type="binding site" evidence="2">
    <location>
        <position position="36"/>
    </location>
    <ligand>
        <name>Mg(2+)</name>
        <dbReference type="ChEBI" id="CHEBI:18420"/>
        <label>3</label>
    </ligand>
</feature>
<dbReference type="PANTHER" id="PTHR30270:SF0">
    <property type="entry name" value="THIAMINE-MONOPHOSPHATE KINASE"/>
    <property type="match status" value="1"/>
</dbReference>
<evidence type="ECO:0000313" key="6">
    <source>
        <dbReference type="Proteomes" id="UP000003303"/>
    </source>
</evidence>
<accession>C2MCX1</accession>
<dbReference type="Gene3D" id="3.90.650.10">
    <property type="entry name" value="PurM-like C-terminal domain"/>
    <property type="match status" value="1"/>
</dbReference>
<gene>
    <name evidence="2 5" type="primary">thiL</name>
    <name evidence="5" type="ORF">PORUE0001_1081</name>
</gene>
<dbReference type="GO" id="GO:0009229">
    <property type="term" value="P:thiamine diphosphate biosynthetic process"/>
    <property type="evidence" value="ECO:0007669"/>
    <property type="project" value="UniProtKB-UniRule"/>
</dbReference>
<feature type="binding site" evidence="2">
    <location>
        <position position="82"/>
    </location>
    <ligand>
        <name>Mg(2+)</name>
        <dbReference type="ChEBI" id="CHEBI:18420"/>
        <label>3</label>
    </ligand>
</feature>
<feature type="binding site" evidence="2">
    <location>
        <position position="52"/>
    </location>
    <ligand>
        <name>Mg(2+)</name>
        <dbReference type="ChEBI" id="CHEBI:18420"/>
        <label>1</label>
    </ligand>
</feature>
<dbReference type="EMBL" id="ACLR01000180">
    <property type="protein sequence ID" value="EEK16435.1"/>
    <property type="molecule type" value="Genomic_DNA"/>
</dbReference>
<proteinExistence type="inferred from homology"/>
<dbReference type="HAMAP" id="MF_02128">
    <property type="entry name" value="TMP_kinase"/>
    <property type="match status" value="1"/>
</dbReference>